<organism evidence="1 2">
    <name type="scientific">Catalinimonas alkaloidigena</name>
    <dbReference type="NCBI Taxonomy" id="1075417"/>
    <lineage>
        <taxon>Bacteria</taxon>
        <taxon>Pseudomonadati</taxon>
        <taxon>Bacteroidota</taxon>
        <taxon>Cytophagia</taxon>
        <taxon>Cytophagales</taxon>
        <taxon>Catalimonadaceae</taxon>
        <taxon>Catalinimonas</taxon>
    </lineage>
</organism>
<dbReference type="Proteomes" id="UP000198510">
    <property type="component" value="Unassembled WGS sequence"/>
</dbReference>
<dbReference type="STRING" id="1075417.SAMN05421823_12318"/>
<keyword evidence="2" id="KW-1185">Reference proteome</keyword>
<dbReference type="AlphaFoldDB" id="A0A1G9VS50"/>
<evidence type="ECO:0008006" key="3">
    <source>
        <dbReference type="Google" id="ProtNLM"/>
    </source>
</evidence>
<gene>
    <name evidence="1" type="ORF">SAMN05421823_12318</name>
</gene>
<evidence type="ECO:0000313" key="1">
    <source>
        <dbReference type="EMBL" id="SDM75092.1"/>
    </source>
</evidence>
<sequence>MLKTFFLWWLTLLWVLVGGCTSTPDQSSSQNRLANLANVITNGFIRQKSFAYFSSKDSCFFVNYYQSQDYWREMGHSFDRMKTPNANYQYFHHYYPIGYDFTLVSFDRQPDSLYFYGLNDFQFLRRYALANHEWIVDSTSMRMMDRAKDPEFRLIDLSQEGNVAFLNTTLLPAAGFTPRGLYDESQIYDRLYALAALVYNLYREPGYAYNSFLRDIGGSYALKMRLKELKAEAFPNDTLSDAEVQLIDSLTNLRGPDREPPYTDTYFYEATNGVFVFTCLRIGIMK</sequence>
<name>A0A1G9VS50_9BACT</name>
<dbReference type="RefSeq" id="WP_089688818.1">
    <property type="nucleotide sequence ID" value="NZ_FNFO01000023.1"/>
</dbReference>
<proteinExistence type="predicted"/>
<dbReference type="EMBL" id="FNFO01000023">
    <property type="protein sequence ID" value="SDM75092.1"/>
    <property type="molecule type" value="Genomic_DNA"/>
</dbReference>
<evidence type="ECO:0000313" key="2">
    <source>
        <dbReference type="Proteomes" id="UP000198510"/>
    </source>
</evidence>
<accession>A0A1G9VS50</accession>
<dbReference type="PROSITE" id="PS51257">
    <property type="entry name" value="PROKAR_LIPOPROTEIN"/>
    <property type="match status" value="1"/>
</dbReference>
<protein>
    <recommendedName>
        <fullName evidence="3">Lipoprotein</fullName>
    </recommendedName>
</protein>
<reference evidence="1 2" key="1">
    <citation type="submission" date="2016-10" db="EMBL/GenBank/DDBJ databases">
        <authorList>
            <person name="de Groot N.N."/>
        </authorList>
    </citation>
    <scope>NUCLEOTIDE SEQUENCE [LARGE SCALE GENOMIC DNA]</scope>
    <source>
        <strain evidence="1 2">DSM 25186</strain>
    </source>
</reference>